<comment type="caution">
    <text evidence="2">The sequence shown here is derived from an EMBL/GenBank/DDBJ whole genome shotgun (WGS) entry which is preliminary data.</text>
</comment>
<evidence type="ECO:0000313" key="3">
    <source>
        <dbReference type="Proteomes" id="UP000019276"/>
    </source>
</evidence>
<evidence type="ECO:0000313" key="2">
    <source>
        <dbReference type="EMBL" id="EWH09487.1"/>
    </source>
</evidence>
<dbReference type="SUPFAM" id="SSF53756">
    <property type="entry name" value="UDP-Glycosyltransferase/glycogen phosphorylase"/>
    <property type="match status" value="1"/>
</dbReference>
<proteinExistence type="predicted"/>
<reference evidence="2 3" key="1">
    <citation type="journal article" date="2014" name="Genome Announc.">
        <title>Draft Genome Sequence of the Agar-Degrading Bacterium Catenovulum sp. Strain DS-2, Isolated from Intestines of Haliotis diversicolor.</title>
        <authorList>
            <person name="Shan D."/>
            <person name="Li X."/>
            <person name="Gu Z."/>
            <person name="Wei G."/>
            <person name="Gao Z."/>
            <person name="Shao Z."/>
        </authorList>
    </citation>
    <scope>NUCLEOTIDE SEQUENCE [LARGE SCALE GENOMIC DNA]</scope>
    <source>
        <strain evidence="2 3">DS-2</strain>
    </source>
</reference>
<dbReference type="eggNOG" id="COG0438">
    <property type="taxonomic scope" value="Bacteria"/>
</dbReference>
<dbReference type="EMBL" id="ARZY01000023">
    <property type="protein sequence ID" value="EWH09487.1"/>
    <property type="molecule type" value="Genomic_DNA"/>
</dbReference>
<name>W7QKK2_9ALTE</name>
<protein>
    <submittedName>
        <fullName evidence="2">Capsular polysaccharide synthesis enzyme Cap5I</fullName>
    </submittedName>
</protein>
<sequence>MINKKILFVFKNPIIKCPRPRRLALTIANKHEVSYLCPAEINESEQQDIKRFGYLYRKIQSPFIRYLKKVSIKCGLFKLASWIESDRYEFPLISDGQFDIIFVHDLYLFPYFSHFTKTKVIFDAREYYPLEMADDTVWRNTDGKLAEYTCKKYLKKPYKMLTVSNSLVEMYQSMLKRDVHYFPSYPREELRIREPNLNSQFPLRFIHHGAAIENRGIERMIELMRLLGDDYQLDLMLVPMMKGNYIGKLKAMAADLRNVRFINTVHPDDIIGTCAEYDLGLYIMSINESQNRYCLPNKFFEFIFAGLPVITSFSQDMKTLIDKNDLGVGFLEESIEEIAESIRQLTTADIARFKQNVAEKTKTWTTANNIRSNFPELEL</sequence>
<dbReference type="STRING" id="1328313.DS2_12423"/>
<feature type="domain" description="Glucosyltransferase 3-like C-terminal" evidence="1">
    <location>
        <begin position="246"/>
        <end position="361"/>
    </location>
</feature>
<keyword evidence="3" id="KW-1185">Reference proteome</keyword>
<dbReference type="OrthoDB" id="9815351at2"/>
<evidence type="ECO:0000259" key="1">
    <source>
        <dbReference type="Pfam" id="PF26337"/>
    </source>
</evidence>
<dbReference type="Gene3D" id="3.40.50.2000">
    <property type="entry name" value="Glycogen Phosphorylase B"/>
    <property type="match status" value="2"/>
</dbReference>
<accession>W7QKK2</accession>
<organism evidence="2 3">
    <name type="scientific">Catenovulum agarivorans DS-2</name>
    <dbReference type="NCBI Taxonomy" id="1328313"/>
    <lineage>
        <taxon>Bacteria</taxon>
        <taxon>Pseudomonadati</taxon>
        <taxon>Pseudomonadota</taxon>
        <taxon>Gammaproteobacteria</taxon>
        <taxon>Alteromonadales</taxon>
        <taxon>Alteromonadaceae</taxon>
        <taxon>Catenovulum</taxon>
    </lineage>
</organism>
<dbReference type="Proteomes" id="UP000019276">
    <property type="component" value="Unassembled WGS sequence"/>
</dbReference>
<gene>
    <name evidence="2" type="ORF">DS2_12423</name>
</gene>
<dbReference type="AlphaFoldDB" id="W7QKK2"/>
<dbReference type="InterPro" id="IPR058592">
    <property type="entry name" value="Gtf3_C"/>
</dbReference>
<dbReference type="RefSeq" id="WP_035015128.1">
    <property type="nucleotide sequence ID" value="NZ_ARZY01000023.1"/>
</dbReference>
<dbReference type="Pfam" id="PF26337">
    <property type="entry name" value="Gtf3_C"/>
    <property type="match status" value="1"/>
</dbReference>